<feature type="chain" id="PRO_5026866440" evidence="2">
    <location>
        <begin position="25"/>
        <end position="322"/>
    </location>
</feature>
<protein>
    <submittedName>
        <fullName evidence="3">Tripartite tricarboxylate transporter substrate binding protein</fullName>
    </submittedName>
</protein>
<organism evidence="3 4">
    <name type="scientific">Ramlibacter pinisoli</name>
    <dbReference type="NCBI Taxonomy" id="2682844"/>
    <lineage>
        <taxon>Bacteria</taxon>
        <taxon>Pseudomonadati</taxon>
        <taxon>Pseudomonadota</taxon>
        <taxon>Betaproteobacteria</taxon>
        <taxon>Burkholderiales</taxon>
        <taxon>Comamonadaceae</taxon>
        <taxon>Ramlibacter</taxon>
    </lineage>
</organism>
<dbReference type="PANTHER" id="PTHR42928">
    <property type="entry name" value="TRICARBOXYLATE-BINDING PROTEIN"/>
    <property type="match status" value="1"/>
</dbReference>
<evidence type="ECO:0000313" key="4">
    <source>
        <dbReference type="Proteomes" id="UP000469385"/>
    </source>
</evidence>
<sequence>MQRRQLVRAAGAALALPALARAQAYPSRPIRYIVPVPAGGGNDMIARVVTERWSRLLGQPFVVDNQGGGSGVVACQTTARAAPDGYTLLQAYVATHGTNPATRRVPYDPVKDFTPIGMVGASPNVLVVHAGVPARSLQEFIDLARRSGGKLSYGSAGLGTLTHLTMELFKHDTGTSLLHVPYRGAAPAIADVLSGQTQAMFPSVATALPHVRSGKLRALAVTGKRRSGQLPDVPTMEEAGFKGFDAVQWYCTLGPAGMPREIVQRLHATQVAVLGAPDLADKLASEAVDPWPMSPEQLGDHIRSEVARWTALASARNIKLEE</sequence>
<keyword evidence="4" id="KW-1185">Reference proteome</keyword>
<comment type="similarity">
    <text evidence="1">Belongs to the UPF0065 (bug) family.</text>
</comment>
<gene>
    <name evidence="3" type="ORF">GON04_06030</name>
</gene>
<reference evidence="3 4" key="1">
    <citation type="submission" date="2019-12" db="EMBL/GenBank/DDBJ databases">
        <authorList>
            <person name="Huq M.A."/>
        </authorList>
    </citation>
    <scope>NUCLEOTIDE SEQUENCE [LARGE SCALE GENOMIC DNA]</scope>
    <source>
        <strain evidence="3 4">MAH-25</strain>
    </source>
</reference>
<dbReference type="Gene3D" id="3.40.190.150">
    <property type="entry name" value="Bordetella uptake gene, domain 1"/>
    <property type="match status" value="1"/>
</dbReference>
<dbReference type="InterPro" id="IPR042100">
    <property type="entry name" value="Bug_dom1"/>
</dbReference>
<dbReference type="EMBL" id="WSEL01000003">
    <property type="protein sequence ID" value="MVQ28992.1"/>
    <property type="molecule type" value="Genomic_DNA"/>
</dbReference>
<dbReference type="CDD" id="cd13578">
    <property type="entry name" value="PBP2_Bug27"/>
    <property type="match status" value="1"/>
</dbReference>
<dbReference type="InterPro" id="IPR005064">
    <property type="entry name" value="BUG"/>
</dbReference>
<dbReference type="Gene3D" id="3.40.190.10">
    <property type="entry name" value="Periplasmic binding protein-like II"/>
    <property type="match status" value="1"/>
</dbReference>
<evidence type="ECO:0000256" key="1">
    <source>
        <dbReference type="ARBA" id="ARBA00006987"/>
    </source>
</evidence>
<dbReference type="Pfam" id="PF03401">
    <property type="entry name" value="TctC"/>
    <property type="match status" value="1"/>
</dbReference>
<accession>A0A6N8IQK1</accession>
<dbReference type="SUPFAM" id="SSF53850">
    <property type="entry name" value="Periplasmic binding protein-like II"/>
    <property type="match status" value="1"/>
</dbReference>
<name>A0A6N8IQK1_9BURK</name>
<feature type="signal peptide" evidence="2">
    <location>
        <begin position="1"/>
        <end position="24"/>
    </location>
</feature>
<dbReference type="PIRSF" id="PIRSF017082">
    <property type="entry name" value="YflP"/>
    <property type="match status" value="1"/>
</dbReference>
<dbReference type="RefSeq" id="WP_157397042.1">
    <property type="nucleotide sequence ID" value="NZ_WSEL01000003.1"/>
</dbReference>
<evidence type="ECO:0000313" key="3">
    <source>
        <dbReference type="EMBL" id="MVQ28992.1"/>
    </source>
</evidence>
<dbReference type="Proteomes" id="UP000469385">
    <property type="component" value="Unassembled WGS sequence"/>
</dbReference>
<dbReference type="PANTHER" id="PTHR42928:SF5">
    <property type="entry name" value="BLR1237 PROTEIN"/>
    <property type="match status" value="1"/>
</dbReference>
<evidence type="ECO:0000256" key="2">
    <source>
        <dbReference type="SAM" id="SignalP"/>
    </source>
</evidence>
<proteinExistence type="inferred from homology"/>
<keyword evidence="2" id="KW-0732">Signal</keyword>
<dbReference type="AlphaFoldDB" id="A0A6N8IQK1"/>
<comment type="caution">
    <text evidence="3">The sequence shown here is derived from an EMBL/GenBank/DDBJ whole genome shotgun (WGS) entry which is preliminary data.</text>
</comment>